<dbReference type="EMBL" id="KV425923">
    <property type="protein sequence ID" value="KZV98042.1"/>
    <property type="molecule type" value="Genomic_DNA"/>
</dbReference>
<dbReference type="PANTHER" id="PTHR35897:SF1">
    <property type="entry name" value="METHYLTRANSFERASE AUSD"/>
    <property type="match status" value="1"/>
</dbReference>
<dbReference type="STRING" id="1314781.A0A165LM40"/>
<comment type="similarity">
    <text evidence="4">Belongs to the class I-like SAM-binding methyltransferase superfamily.</text>
</comment>
<accession>A0A165LM40</accession>
<dbReference type="Gene3D" id="3.40.50.150">
    <property type="entry name" value="Vaccinia Virus protein VP39"/>
    <property type="match status" value="1"/>
</dbReference>
<reference evidence="5 6" key="1">
    <citation type="journal article" date="2016" name="Mol. Biol. Evol.">
        <title>Comparative Genomics of Early-Diverging Mushroom-Forming Fungi Provides Insights into the Origins of Lignocellulose Decay Capabilities.</title>
        <authorList>
            <person name="Nagy L.G."/>
            <person name="Riley R."/>
            <person name="Tritt A."/>
            <person name="Adam C."/>
            <person name="Daum C."/>
            <person name="Floudas D."/>
            <person name="Sun H."/>
            <person name="Yadav J.S."/>
            <person name="Pangilinan J."/>
            <person name="Larsson K.H."/>
            <person name="Matsuura K."/>
            <person name="Barry K."/>
            <person name="Labutti K."/>
            <person name="Kuo R."/>
            <person name="Ohm R.A."/>
            <person name="Bhattacharya S.S."/>
            <person name="Shirouzu T."/>
            <person name="Yoshinaga Y."/>
            <person name="Martin F.M."/>
            <person name="Grigoriev I.V."/>
            <person name="Hibbett D.S."/>
        </authorList>
    </citation>
    <scope>NUCLEOTIDE SEQUENCE [LARGE SCALE GENOMIC DNA]</scope>
    <source>
        <strain evidence="5 6">HHB12029</strain>
    </source>
</reference>
<dbReference type="InterPro" id="IPR051654">
    <property type="entry name" value="Meroterpenoid_MTases"/>
</dbReference>
<dbReference type="Proteomes" id="UP000077266">
    <property type="component" value="Unassembled WGS sequence"/>
</dbReference>
<evidence type="ECO:0000256" key="1">
    <source>
        <dbReference type="ARBA" id="ARBA00005179"/>
    </source>
</evidence>
<dbReference type="InParanoid" id="A0A165LM40"/>
<evidence type="ECO:0000313" key="5">
    <source>
        <dbReference type="EMBL" id="KZV98042.1"/>
    </source>
</evidence>
<evidence type="ECO:0000256" key="2">
    <source>
        <dbReference type="ARBA" id="ARBA00022679"/>
    </source>
</evidence>
<gene>
    <name evidence="5" type="ORF">EXIGLDRAFT_333064</name>
</gene>
<dbReference type="PANTHER" id="PTHR35897">
    <property type="entry name" value="METHYLTRANSFERASE AUSD"/>
    <property type="match status" value="1"/>
</dbReference>
<dbReference type="AlphaFoldDB" id="A0A165LM40"/>
<evidence type="ECO:0008006" key="7">
    <source>
        <dbReference type="Google" id="ProtNLM"/>
    </source>
</evidence>
<dbReference type="InterPro" id="IPR029063">
    <property type="entry name" value="SAM-dependent_MTases_sf"/>
</dbReference>
<evidence type="ECO:0000256" key="3">
    <source>
        <dbReference type="ARBA" id="ARBA00022691"/>
    </source>
</evidence>
<protein>
    <recommendedName>
        <fullName evidence="7">Methyltransferase domain-containing protein</fullName>
    </recommendedName>
</protein>
<dbReference type="GO" id="GO:0016740">
    <property type="term" value="F:transferase activity"/>
    <property type="evidence" value="ECO:0007669"/>
    <property type="project" value="UniProtKB-KW"/>
</dbReference>
<evidence type="ECO:0000313" key="6">
    <source>
        <dbReference type="Proteomes" id="UP000077266"/>
    </source>
</evidence>
<dbReference type="SUPFAM" id="SSF53335">
    <property type="entry name" value="S-adenosyl-L-methionine-dependent methyltransferases"/>
    <property type="match status" value="1"/>
</dbReference>
<comment type="pathway">
    <text evidence="1">Secondary metabolite biosynthesis.</text>
</comment>
<sequence length="314" mass="35129">MAQITRELPQPPVAPPELDELLFNPKDDELEFLRSAISKDEAELRRRVVEVQRDEHRDIHDEGCANSHAASAVYPYPCLRGFHHVALMMSRNPIYPEVLQSGVSLGEDTLFLDLGCCMGTDVRKLAADGYPSSRILGCDLRQIFLDLGHKLYRDSESGTCPIHFFTSDIFAVQVPLDLKSDPGPLKISDVQDLSQLAGRVRHIYTGALFHLFDEETQKAIALRLALLLMREPGSVIFGRHQGLRDAGYIDDHLGRLRYGHSPLSWPAMWRTVFEEVAPQSQLTLEIQAELAGGPQGLVQPMQGQLVWSVKIVTV</sequence>
<keyword evidence="3" id="KW-0949">S-adenosyl-L-methionine</keyword>
<name>A0A165LM40_EXIGL</name>
<dbReference type="OrthoDB" id="2094832at2759"/>
<proteinExistence type="inferred from homology"/>
<organism evidence="5 6">
    <name type="scientific">Exidia glandulosa HHB12029</name>
    <dbReference type="NCBI Taxonomy" id="1314781"/>
    <lineage>
        <taxon>Eukaryota</taxon>
        <taxon>Fungi</taxon>
        <taxon>Dikarya</taxon>
        <taxon>Basidiomycota</taxon>
        <taxon>Agaricomycotina</taxon>
        <taxon>Agaricomycetes</taxon>
        <taxon>Auriculariales</taxon>
        <taxon>Exidiaceae</taxon>
        <taxon>Exidia</taxon>
    </lineage>
</organism>
<evidence type="ECO:0000256" key="4">
    <source>
        <dbReference type="ARBA" id="ARBA00038314"/>
    </source>
</evidence>
<keyword evidence="2" id="KW-0808">Transferase</keyword>
<keyword evidence="6" id="KW-1185">Reference proteome</keyword>